<organism evidence="1">
    <name type="scientific">freshwater metagenome</name>
    <dbReference type="NCBI Taxonomy" id="449393"/>
    <lineage>
        <taxon>unclassified sequences</taxon>
        <taxon>metagenomes</taxon>
        <taxon>ecological metagenomes</taxon>
    </lineage>
</organism>
<reference evidence="1" key="1">
    <citation type="submission" date="2020-05" db="EMBL/GenBank/DDBJ databases">
        <authorList>
            <person name="Chiriac C."/>
            <person name="Salcher M."/>
            <person name="Ghai R."/>
            <person name="Kavagutti S V."/>
        </authorList>
    </citation>
    <scope>NUCLEOTIDE SEQUENCE</scope>
</reference>
<sequence>MTAENAADRLRVSLLQFGHVHAEGEAGSAPWHPRHPVAEALPRQRLTISRSREGDARVGMEVVDVRGINERVHGGVN</sequence>
<dbReference type="EMBL" id="CAEZYZ010000135">
    <property type="protein sequence ID" value="CAB4751650.1"/>
    <property type="molecule type" value="Genomic_DNA"/>
</dbReference>
<name>A0A6J6TVI4_9ZZZZ</name>
<protein>
    <submittedName>
        <fullName evidence="1">Unannotated protein</fullName>
    </submittedName>
</protein>
<proteinExistence type="predicted"/>
<gene>
    <name evidence="1" type="ORF">UFOPK2810_00879</name>
</gene>
<dbReference type="AlphaFoldDB" id="A0A6J6TVI4"/>
<accession>A0A6J6TVI4</accession>
<evidence type="ECO:0000313" key="1">
    <source>
        <dbReference type="EMBL" id="CAB4751650.1"/>
    </source>
</evidence>